<accession>A0A1N6KFP8</accession>
<evidence type="ECO:0000256" key="1">
    <source>
        <dbReference type="SAM" id="MobiDB-lite"/>
    </source>
</evidence>
<name>A0A1N6KFP8_9BURK</name>
<organism evidence="2 3">
    <name type="scientific">Paraburkholderia phenazinium</name>
    <dbReference type="NCBI Taxonomy" id="60549"/>
    <lineage>
        <taxon>Bacteria</taxon>
        <taxon>Pseudomonadati</taxon>
        <taxon>Pseudomonadota</taxon>
        <taxon>Betaproteobacteria</taxon>
        <taxon>Burkholderiales</taxon>
        <taxon>Burkholderiaceae</taxon>
        <taxon>Paraburkholderia</taxon>
    </lineage>
</organism>
<gene>
    <name evidence="2" type="ORF">SAMN05444165_3551</name>
</gene>
<dbReference type="Gene3D" id="3.90.176.10">
    <property type="entry name" value="Toxin ADP-ribosyltransferase, Chain A, domain 1"/>
    <property type="match status" value="1"/>
</dbReference>
<feature type="region of interest" description="Disordered" evidence="1">
    <location>
        <begin position="85"/>
        <end position="111"/>
    </location>
</feature>
<sequence>MSTNPINATGSASSSTPQPDADSNTVLPRDQPQRQPAIHNTSSSSTNAGQPPVRGGDKPDGNDQVPPLLSPLSRAALNLAPSRLQRSVDNPAPSSPMPAPSTPSAPLAAAASPYSPYGRPLLPGATRAELEQLLGAHDTSTLPNLTSLSTSSHQDEQNMARLGTALQQNLTGYPPEVQQFEQQVNHMQPLLTALPQPEYEAYAGALATLDVAFRDARAPADRQRVDQQLSLLGTALLERVNTASNDPVERALSVFNRPVGAGYLTGLANQQELSALRRLRQGFVIAATPAVRERYFTLAAELKHTLQHKIAKAIDQHTAQEAGKWAEANAEVDRIVHEADALTNAPGKRYELIGRQLYSTNPGTGRDDLADRRLLAFTQRMRDDSALHDKLVKWTVEAGRKLNVYGVDAPKSYLDILKQLPSSGPDYVRDLADRYNAVLHDSSYKDASITPRARGEKLAEQIFEGATRFLLGMTPFAPLTAAFDPHSLLSANTRLGIDLASGLLGLVAGEGATAFTERLAAKSATRVLKAPPEGYAPEHPVATGDRSPTLPPAPSGQPGSVGAQATQAAASPAAQGLSVDTAAAEASQRITGTKARLPDDYAVQPAPGALKPATGQPGIFTDDKGRYYLDSGGKTYPARFDRDNNTWRVYQADNPYRPQYPVRTDAQGGWEVHNDVGLKGGMNPDNAPALAPPQEQPFEERFQVSNASGTPLSAEMLQTLNPPAWHSDADALLDDIAFNGRYRAAFDNLPDSQQEALRNWTYLDLSETYSTGSDYEDVNFDLNRQLRDRSYETDTASRAHALQAALTHLPRPDQDSRLLRVAEVPADYASKFAPGDYVTNSPAFMSASSESEYTNATLADSEYAAAPGGAFALYDIQSKSATPFVYRVTTLASGEHEWIFRPNTVFRIDEIAAATPQDGAVTPRIGLRLTEVPVDTPIFAKNIYTGEQELVNPSGTTPVYTTLQPTRTPPAQPSPPNPDLPPLPTHGATNQPGPATT</sequence>
<dbReference type="RefSeq" id="WP_143788388.1">
    <property type="nucleotide sequence ID" value="NZ_FSRU01000002.1"/>
</dbReference>
<feature type="region of interest" description="Disordered" evidence="1">
    <location>
        <begin position="950"/>
        <end position="997"/>
    </location>
</feature>
<feature type="region of interest" description="Disordered" evidence="1">
    <location>
        <begin position="595"/>
        <end position="622"/>
    </location>
</feature>
<feature type="compositionally biased region" description="Pro residues" evidence="1">
    <location>
        <begin position="967"/>
        <end position="984"/>
    </location>
</feature>
<proteinExistence type="predicted"/>
<feature type="compositionally biased region" description="Polar residues" evidence="1">
    <location>
        <begin position="987"/>
        <end position="997"/>
    </location>
</feature>
<feature type="compositionally biased region" description="Low complexity" evidence="1">
    <location>
        <begin position="560"/>
        <end position="576"/>
    </location>
</feature>
<feature type="compositionally biased region" description="Polar residues" evidence="1">
    <location>
        <begin position="1"/>
        <end position="26"/>
    </location>
</feature>
<feature type="compositionally biased region" description="Polar residues" evidence="1">
    <location>
        <begin position="38"/>
        <end position="49"/>
    </location>
</feature>
<dbReference type="OrthoDB" id="9007202at2"/>
<protein>
    <submittedName>
        <fullName evidence="2">Uncharacterized protein</fullName>
    </submittedName>
</protein>
<evidence type="ECO:0000313" key="3">
    <source>
        <dbReference type="Proteomes" id="UP000185151"/>
    </source>
</evidence>
<feature type="compositionally biased region" description="Pro residues" evidence="1">
    <location>
        <begin position="93"/>
        <end position="103"/>
    </location>
</feature>
<feature type="region of interest" description="Disordered" evidence="1">
    <location>
        <begin position="1"/>
        <end position="73"/>
    </location>
</feature>
<feature type="compositionally biased region" description="Polar residues" evidence="1">
    <location>
        <begin position="951"/>
        <end position="964"/>
    </location>
</feature>
<evidence type="ECO:0000313" key="2">
    <source>
        <dbReference type="EMBL" id="SIO55385.1"/>
    </source>
</evidence>
<feature type="region of interest" description="Disordered" evidence="1">
    <location>
        <begin position="530"/>
        <end position="576"/>
    </location>
</feature>
<dbReference type="EMBL" id="FSRU01000002">
    <property type="protein sequence ID" value="SIO55385.1"/>
    <property type="molecule type" value="Genomic_DNA"/>
</dbReference>
<keyword evidence="3" id="KW-1185">Reference proteome</keyword>
<dbReference type="Proteomes" id="UP000185151">
    <property type="component" value="Unassembled WGS sequence"/>
</dbReference>
<reference evidence="2 3" key="1">
    <citation type="submission" date="2016-11" db="EMBL/GenBank/DDBJ databases">
        <authorList>
            <person name="Jaros S."/>
            <person name="Januszkiewicz K."/>
            <person name="Wedrychowicz H."/>
        </authorList>
    </citation>
    <scope>NUCLEOTIDE SEQUENCE [LARGE SCALE GENOMIC DNA]</scope>
    <source>
        <strain evidence="2 3">GAS95</strain>
    </source>
</reference>
<dbReference type="AlphaFoldDB" id="A0A1N6KFP8"/>